<evidence type="ECO:0000313" key="4">
    <source>
        <dbReference type="Proteomes" id="UP000639051"/>
    </source>
</evidence>
<dbReference type="Pfam" id="PF01648">
    <property type="entry name" value="ACPS"/>
    <property type="match status" value="1"/>
</dbReference>
<dbReference type="EMBL" id="JAERRC010000035">
    <property type="protein sequence ID" value="MBL0706766.1"/>
    <property type="molecule type" value="Genomic_DNA"/>
</dbReference>
<protein>
    <submittedName>
        <fullName evidence="3">4'-phosphopantetheinyl transferase superfamily protein</fullName>
    </submittedName>
</protein>
<feature type="domain" description="4'-phosphopantetheinyl transferase" evidence="2">
    <location>
        <begin position="147"/>
        <end position="211"/>
    </location>
</feature>
<name>A0ABS1K8X4_9MICC</name>
<keyword evidence="1 3" id="KW-0808">Transferase</keyword>
<evidence type="ECO:0000313" key="3">
    <source>
        <dbReference type="EMBL" id="MBL0706766.1"/>
    </source>
</evidence>
<organism evidence="3 4">
    <name type="scientific">Sinomonas cellulolyticus</name>
    <dbReference type="NCBI Taxonomy" id="2801916"/>
    <lineage>
        <taxon>Bacteria</taxon>
        <taxon>Bacillati</taxon>
        <taxon>Actinomycetota</taxon>
        <taxon>Actinomycetes</taxon>
        <taxon>Micrococcales</taxon>
        <taxon>Micrococcaceae</taxon>
        <taxon>Sinomonas</taxon>
    </lineage>
</organism>
<proteinExistence type="predicted"/>
<reference evidence="3 4" key="1">
    <citation type="submission" date="2021-01" db="EMBL/GenBank/DDBJ databases">
        <title>Genome public.</title>
        <authorList>
            <person name="Liu C."/>
            <person name="Sun Q."/>
        </authorList>
    </citation>
    <scope>NUCLEOTIDE SEQUENCE [LARGE SCALE GENOMIC DNA]</scope>
    <source>
        <strain evidence="3 4">JC656</strain>
    </source>
</reference>
<evidence type="ECO:0000256" key="1">
    <source>
        <dbReference type="ARBA" id="ARBA00022679"/>
    </source>
</evidence>
<evidence type="ECO:0000259" key="2">
    <source>
        <dbReference type="Pfam" id="PF01648"/>
    </source>
</evidence>
<dbReference type="Gene3D" id="3.90.470.20">
    <property type="entry name" value="4'-phosphopantetheinyl transferase domain"/>
    <property type="match status" value="2"/>
</dbReference>
<dbReference type="SUPFAM" id="SSF56214">
    <property type="entry name" value="4'-phosphopantetheinyl transferase"/>
    <property type="match status" value="1"/>
</dbReference>
<dbReference type="InterPro" id="IPR037143">
    <property type="entry name" value="4-PPantetheinyl_Trfase_dom_sf"/>
</dbReference>
<dbReference type="GO" id="GO:0016740">
    <property type="term" value="F:transferase activity"/>
    <property type="evidence" value="ECO:0007669"/>
    <property type="project" value="UniProtKB-KW"/>
</dbReference>
<sequence length="238" mass="24180">MVLRAVPLGHPGSALPAGVSTPGELERAAAFADPLARHRFLAGRLALRAHVAELLGVPPGLVIPTYTCPDCGPGEHGVPGFALTASGSVTATARGIRAAHDGERPLPLPVAASMSRAGGWVLLAAELPSDEGGAGVGDAPIRRRARLGVDLARIADLRDAIPDAAFSAAERRRVYAADDPAAEAATLWARKEALLKALGTGLRGDPSAVETVGDPRVSDLDPGRCGLPAGFAAAIARA</sequence>
<gene>
    <name evidence="3" type="ORF">JJE72_14820</name>
</gene>
<dbReference type="InterPro" id="IPR008278">
    <property type="entry name" value="4-PPantetheinyl_Trfase_dom"/>
</dbReference>
<dbReference type="Proteomes" id="UP000639051">
    <property type="component" value="Unassembled WGS sequence"/>
</dbReference>
<comment type="caution">
    <text evidence="3">The sequence shown here is derived from an EMBL/GenBank/DDBJ whole genome shotgun (WGS) entry which is preliminary data.</text>
</comment>
<keyword evidence="4" id="KW-1185">Reference proteome</keyword>
<accession>A0ABS1K8X4</accession>
<dbReference type="RefSeq" id="WP_189694686.1">
    <property type="nucleotide sequence ID" value="NZ_BNCM01000012.1"/>
</dbReference>